<evidence type="ECO:0000313" key="3">
    <source>
        <dbReference type="Proteomes" id="UP000253501"/>
    </source>
</evidence>
<dbReference type="AlphaFoldDB" id="A0A367PCQ7"/>
<dbReference type="SUPFAM" id="SSF53850">
    <property type="entry name" value="Periplasmic binding protein-like II"/>
    <property type="match status" value="1"/>
</dbReference>
<dbReference type="Pfam" id="PF03401">
    <property type="entry name" value="TctC"/>
    <property type="match status" value="1"/>
</dbReference>
<dbReference type="Proteomes" id="UP000253501">
    <property type="component" value="Unassembled WGS sequence"/>
</dbReference>
<dbReference type="EMBL" id="QDHA01000068">
    <property type="protein sequence ID" value="RCJ05662.1"/>
    <property type="molecule type" value="Genomic_DNA"/>
</dbReference>
<sequence length="280" mass="29832">MDAVARVVAQRLSENLGQQFIVDNRPGASGTLGSKLVATSAPDGYTLLVQASTFVATPMLMSSKTYDIEKDFTAISQLGSVPMLVTAHPGVPAKDLKEFMAAIRKEPGKYTFGTSAVGSASHLAEEAIKHDGKLQFEIIPYKGTAPALTEVMGGHINAMVDALPSTLPHVKSGKLKPLAVTSAKRIAALPDVPTVAESGLTGFEMVSWYGLWGPARMPAELTQRIRNEVAKALASEKAVKVLGEYGFSATASQPADFTAYIRQEKARFGTLIREANIKLD</sequence>
<proteinExistence type="inferred from homology"/>
<dbReference type="PANTHER" id="PTHR42928:SF5">
    <property type="entry name" value="BLR1237 PROTEIN"/>
    <property type="match status" value="1"/>
</dbReference>
<evidence type="ECO:0000256" key="1">
    <source>
        <dbReference type="ARBA" id="ARBA00006987"/>
    </source>
</evidence>
<comment type="caution">
    <text evidence="2">The sequence shown here is derived from an EMBL/GenBank/DDBJ whole genome shotgun (WGS) entry which is preliminary data.</text>
</comment>
<protein>
    <submittedName>
        <fullName evidence="2">Tripartite tricarboxylate transporter substrate binding protein</fullName>
    </submittedName>
</protein>
<gene>
    <name evidence="2" type="ORF">DDK22_25590</name>
</gene>
<accession>A0A367PCQ7</accession>
<evidence type="ECO:0000313" key="2">
    <source>
        <dbReference type="EMBL" id="RCJ05662.1"/>
    </source>
</evidence>
<dbReference type="Gene3D" id="3.40.190.150">
    <property type="entry name" value="Bordetella uptake gene, domain 1"/>
    <property type="match status" value="1"/>
</dbReference>
<dbReference type="Gene3D" id="3.40.190.10">
    <property type="entry name" value="Periplasmic binding protein-like II"/>
    <property type="match status" value="1"/>
</dbReference>
<comment type="similarity">
    <text evidence="1">Belongs to the UPF0065 (bug) family.</text>
</comment>
<dbReference type="PANTHER" id="PTHR42928">
    <property type="entry name" value="TRICARBOXYLATE-BINDING PROTEIN"/>
    <property type="match status" value="1"/>
</dbReference>
<organism evidence="2 3">
    <name type="scientific">Cupriavidus necator</name>
    <name type="common">Alcaligenes eutrophus</name>
    <name type="synonym">Ralstonia eutropha</name>
    <dbReference type="NCBI Taxonomy" id="106590"/>
    <lineage>
        <taxon>Bacteria</taxon>
        <taxon>Pseudomonadati</taxon>
        <taxon>Pseudomonadota</taxon>
        <taxon>Betaproteobacteria</taxon>
        <taxon>Burkholderiales</taxon>
        <taxon>Burkholderiaceae</taxon>
        <taxon>Cupriavidus</taxon>
    </lineage>
</organism>
<dbReference type="InterPro" id="IPR005064">
    <property type="entry name" value="BUG"/>
</dbReference>
<name>A0A367PCQ7_CUPNE</name>
<dbReference type="CDD" id="cd13578">
    <property type="entry name" value="PBP2_Bug27"/>
    <property type="match status" value="1"/>
</dbReference>
<dbReference type="PIRSF" id="PIRSF017082">
    <property type="entry name" value="YflP"/>
    <property type="match status" value="1"/>
</dbReference>
<reference evidence="2 3" key="1">
    <citation type="submission" date="2018-04" db="EMBL/GenBank/DDBJ databases">
        <title>Cupriavidus necator CR12 genome sequencing and assembly.</title>
        <authorList>
            <person name="Ben Fekih I."/>
            <person name="Mazhar H.S."/>
            <person name="Bello S.K."/>
            <person name="Rensing C."/>
        </authorList>
    </citation>
    <scope>NUCLEOTIDE SEQUENCE [LARGE SCALE GENOMIC DNA]</scope>
    <source>
        <strain evidence="2 3">CR12</strain>
    </source>
</reference>
<dbReference type="InterPro" id="IPR042100">
    <property type="entry name" value="Bug_dom1"/>
</dbReference>